<dbReference type="Pfam" id="PF06253">
    <property type="entry name" value="MTTB"/>
    <property type="match status" value="1"/>
</dbReference>
<name>A0A0F9DM63_9ZZZZ</name>
<keyword evidence="2" id="KW-0489">Methyltransferase</keyword>
<sequence>MSASHFNAQVRPKLQLLSQDQIKQIHLASLEILERTGVRVMLPEALDLLEKAGAWVLSENMVKIPSHLVEEALRSAPSRITIYDRNGSPAMNFEGFNTHFGPGTDTTFVMDIETGERRPTNGQDVARVARLCDALPNIDFVASMGGVSPEACDPKRSDRHNFALMLSNTTKPILFTAWSLEGLKDIHRMASVVCGGDRVFEQKPFLIHYAEPITPLQHATESMQKLLFCADKRIPCAYVSAPIMGATSPVTIAGTVALQNAEFLSGLVISQLKRKGTPILYGGGGTPMDMKTSVNIYGGPEAFLVHVTNKEMATYYGLPDFNTGGCSDAKVLDQQAGAEVSLSLIQAGIVGSSMVHDVGYLESGLTASCEMIILSDELIDMIKHILRGVTVDAESLATEVINKVGPGGNYLQEKHTVEHFRNVWYPKLFDRANHKRWTEGGGK</sequence>
<proteinExistence type="inferred from homology"/>
<dbReference type="GO" id="GO:0032259">
    <property type="term" value="P:methylation"/>
    <property type="evidence" value="ECO:0007669"/>
    <property type="project" value="UniProtKB-KW"/>
</dbReference>
<organism evidence="4">
    <name type="scientific">marine sediment metagenome</name>
    <dbReference type="NCBI Taxonomy" id="412755"/>
    <lineage>
        <taxon>unclassified sequences</taxon>
        <taxon>metagenomes</taxon>
        <taxon>ecological metagenomes</taxon>
    </lineage>
</organism>
<evidence type="ECO:0000313" key="4">
    <source>
        <dbReference type="EMBL" id="KKL54911.1"/>
    </source>
</evidence>
<protein>
    <recommendedName>
        <fullName evidence="5">Trimethylamine methyltransferase</fullName>
    </recommendedName>
</protein>
<evidence type="ECO:0000256" key="3">
    <source>
        <dbReference type="ARBA" id="ARBA00022679"/>
    </source>
</evidence>
<dbReference type="AlphaFoldDB" id="A0A0F9DM63"/>
<evidence type="ECO:0008006" key="5">
    <source>
        <dbReference type="Google" id="ProtNLM"/>
    </source>
</evidence>
<dbReference type="InterPro" id="IPR038601">
    <property type="entry name" value="MttB-like_sf"/>
</dbReference>
<reference evidence="4" key="1">
    <citation type="journal article" date="2015" name="Nature">
        <title>Complex archaea that bridge the gap between prokaryotes and eukaryotes.</title>
        <authorList>
            <person name="Spang A."/>
            <person name="Saw J.H."/>
            <person name="Jorgensen S.L."/>
            <person name="Zaremba-Niedzwiedzka K."/>
            <person name="Martijn J."/>
            <person name="Lind A.E."/>
            <person name="van Eijk R."/>
            <person name="Schleper C."/>
            <person name="Guy L."/>
            <person name="Ettema T.J."/>
        </authorList>
    </citation>
    <scope>NUCLEOTIDE SEQUENCE</scope>
</reference>
<feature type="non-terminal residue" evidence="4">
    <location>
        <position position="443"/>
    </location>
</feature>
<gene>
    <name evidence="4" type="ORF">LCGC14_2260690</name>
</gene>
<dbReference type="GO" id="GO:0008168">
    <property type="term" value="F:methyltransferase activity"/>
    <property type="evidence" value="ECO:0007669"/>
    <property type="project" value="UniProtKB-KW"/>
</dbReference>
<dbReference type="EMBL" id="LAZR01031031">
    <property type="protein sequence ID" value="KKL54911.1"/>
    <property type="molecule type" value="Genomic_DNA"/>
</dbReference>
<evidence type="ECO:0000256" key="2">
    <source>
        <dbReference type="ARBA" id="ARBA00022603"/>
    </source>
</evidence>
<dbReference type="Gene3D" id="3.20.20.480">
    <property type="entry name" value="Trimethylamine methyltransferase-like"/>
    <property type="match status" value="1"/>
</dbReference>
<dbReference type="GO" id="GO:0015948">
    <property type="term" value="P:methanogenesis"/>
    <property type="evidence" value="ECO:0007669"/>
    <property type="project" value="InterPro"/>
</dbReference>
<accession>A0A0F9DM63</accession>
<comment type="similarity">
    <text evidence="1">Belongs to the trimethylamine methyltransferase family.</text>
</comment>
<keyword evidence="3" id="KW-0808">Transferase</keyword>
<comment type="caution">
    <text evidence="4">The sequence shown here is derived from an EMBL/GenBank/DDBJ whole genome shotgun (WGS) entry which is preliminary data.</text>
</comment>
<dbReference type="InterPro" id="IPR010426">
    <property type="entry name" value="MTTB_MeTrfase"/>
</dbReference>
<evidence type="ECO:0000256" key="1">
    <source>
        <dbReference type="ARBA" id="ARBA00007137"/>
    </source>
</evidence>